<comment type="caution">
    <text evidence="2">The sequence shown here is derived from an EMBL/GenBank/DDBJ whole genome shotgun (WGS) entry which is preliminary data.</text>
</comment>
<keyword evidence="3" id="KW-1185">Reference proteome</keyword>
<protein>
    <recommendedName>
        <fullName evidence="1">DUF6699 domain-containing protein</fullName>
    </recommendedName>
</protein>
<name>A0AAD4QAS9_9AGAM</name>
<evidence type="ECO:0000313" key="3">
    <source>
        <dbReference type="Proteomes" id="UP001201163"/>
    </source>
</evidence>
<organism evidence="2 3">
    <name type="scientific">Lactarius akahatsu</name>
    <dbReference type="NCBI Taxonomy" id="416441"/>
    <lineage>
        <taxon>Eukaryota</taxon>
        <taxon>Fungi</taxon>
        <taxon>Dikarya</taxon>
        <taxon>Basidiomycota</taxon>
        <taxon>Agaricomycotina</taxon>
        <taxon>Agaricomycetes</taxon>
        <taxon>Russulales</taxon>
        <taxon>Russulaceae</taxon>
        <taxon>Lactarius</taxon>
    </lineage>
</organism>
<evidence type="ECO:0000313" key="2">
    <source>
        <dbReference type="EMBL" id="KAH8991550.1"/>
    </source>
</evidence>
<dbReference type="Pfam" id="PF20415">
    <property type="entry name" value="DUF6699"/>
    <property type="match status" value="1"/>
</dbReference>
<accession>A0AAD4QAS9</accession>
<dbReference type="AlphaFoldDB" id="A0AAD4QAS9"/>
<feature type="domain" description="DUF6699" evidence="1">
    <location>
        <begin position="66"/>
        <end position="187"/>
    </location>
</feature>
<gene>
    <name evidence="2" type="ORF">EDB92DRAFT_1860760</name>
</gene>
<evidence type="ECO:0000259" key="1">
    <source>
        <dbReference type="Pfam" id="PF20415"/>
    </source>
</evidence>
<dbReference type="EMBL" id="JAKELL010000026">
    <property type="protein sequence ID" value="KAH8991550.1"/>
    <property type="molecule type" value="Genomic_DNA"/>
</dbReference>
<reference evidence="2" key="1">
    <citation type="submission" date="2022-01" db="EMBL/GenBank/DDBJ databases">
        <title>Comparative genomics reveals a dynamic genome evolution in the ectomycorrhizal milk-cap (Lactarius) mushrooms.</title>
        <authorList>
            <consortium name="DOE Joint Genome Institute"/>
            <person name="Lebreton A."/>
            <person name="Tang N."/>
            <person name="Kuo A."/>
            <person name="LaButti K."/>
            <person name="Drula E."/>
            <person name="Barry K."/>
            <person name="Clum A."/>
            <person name="Lipzen A."/>
            <person name="Mousain D."/>
            <person name="Ng V."/>
            <person name="Wang R."/>
            <person name="Wang X."/>
            <person name="Dai Y."/>
            <person name="Henrissat B."/>
            <person name="Grigoriev I.V."/>
            <person name="Guerin-Laguette A."/>
            <person name="Yu F."/>
            <person name="Martin F.M."/>
        </authorList>
    </citation>
    <scope>NUCLEOTIDE SEQUENCE</scope>
    <source>
        <strain evidence="2">QP</strain>
    </source>
</reference>
<dbReference type="Proteomes" id="UP001201163">
    <property type="component" value="Unassembled WGS sequence"/>
</dbReference>
<sequence length="213" mass="24032">MMDNVRVDRWSTGSAYGPVLTQTDLYLLKPNLQIHPILTKSHSFILIFNLLTGYTGGFNEQQTDRDHPFEAVNQPATLPRVSVLHIITERSPWCTTVRNEAGITLGDICGQMHKDYVENVITEAELSATQPRIQERIKQVAARNAAGLGGGGAQWNGFYSSPAPTPLNRLKRVDWLCEAHFFDQMNRDERYAEQRLGFNAPNILVMKLETYAN</sequence>
<proteinExistence type="predicted"/>
<dbReference type="InterPro" id="IPR046522">
    <property type="entry name" value="DUF6699"/>
</dbReference>